<sequence length="163" mass="16151">MLSGMTERTGRATDPAAAGRAAARWAVLCALLLGLFLMHGSPASATGCHPAPSAPPSAPPPLPLPLPPASASPPASHAATGHTRPGEGRPSVNAPMRNGSSAAACVSTQARDRAPVPAPGAALPPHPPLLPLTGPGPVGAERGGRAPPDGGRELLIRVCVARR</sequence>
<evidence type="ECO:0000256" key="1">
    <source>
        <dbReference type="SAM" id="MobiDB-lite"/>
    </source>
</evidence>
<proteinExistence type="predicted"/>
<evidence type="ECO:0000313" key="2">
    <source>
        <dbReference type="EMBL" id="ROR43117.1"/>
    </source>
</evidence>
<gene>
    <name evidence="2" type="ORF">EDD39_1258</name>
</gene>
<evidence type="ECO:0000313" key="3">
    <source>
        <dbReference type="Proteomes" id="UP000267408"/>
    </source>
</evidence>
<dbReference type="Proteomes" id="UP000267408">
    <property type="component" value="Unassembled WGS sequence"/>
</dbReference>
<feature type="compositionally biased region" description="Polar residues" evidence="1">
    <location>
        <begin position="98"/>
        <end position="109"/>
    </location>
</feature>
<dbReference type="EMBL" id="RJVJ01000001">
    <property type="protein sequence ID" value="ROR43117.1"/>
    <property type="molecule type" value="Genomic_DNA"/>
</dbReference>
<reference evidence="2 3" key="1">
    <citation type="submission" date="2018-11" db="EMBL/GenBank/DDBJ databases">
        <title>Sequencing the genomes of 1000 actinobacteria strains.</title>
        <authorList>
            <person name="Klenk H.-P."/>
        </authorList>
    </citation>
    <scope>NUCLEOTIDE SEQUENCE [LARGE SCALE GENOMIC DNA]</scope>
    <source>
        <strain evidence="2 3">DSM 44780</strain>
    </source>
</reference>
<feature type="compositionally biased region" description="Pro residues" evidence="1">
    <location>
        <begin position="116"/>
        <end position="130"/>
    </location>
</feature>
<feature type="compositionally biased region" description="Low complexity" evidence="1">
    <location>
        <begin position="131"/>
        <end position="140"/>
    </location>
</feature>
<protein>
    <submittedName>
        <fullName evidence="2">Uncharacterized protein</fullName>
    </submittedName>
</protein>
<dbReference type="AlphaFoldDB" id="A0A8G1XEU0"/>
<comment type="caution">
    <text evidence="2">The sequence shown here is derived from an EMBL/GenBank/DDBJ whole genome shotgun (WGS) entry which is preliminary data.</text>
</comment>
<organism evidence="2 3">
    <name type="scientific">Kitasatospora cineracea</name>
    <dbReference type="NCBI Taxonomy" id="88074"/>
    <lineage>
        <taxon>Bacteria</taxon>
        <taxon>Bacillati</taxon>
        <taxon>Actinomycetota</taxon>
        <taxon>Actinomycetes</taxon>
        <taxon>Kitasatosporales</taxon>
        <taxon>Streptomycetaceae</taxon>
        <taxon>Kitasatospora</taxon>
    </lineage>
</organism>
<feature type="compositionally biased region" description="Pro residues" evidence="1">
    <location>
        <begin position="52"/>
        <end position="71"/>
    </location>
</feature>
<accession>A0A8G1XEU0</accession>
<name>A0A8G1XEU0_9ACTN</name>
<feature type="region of interest" description="Disordered" evidence="1">
    <location>
        <begin position="45"/>
        <end position="151"/>
    </location>
</feature>